<comment type="caution">
    <text evidence="12">The sequence shown here is derived from an EMBL/GenBank/DDBJ whole genome shotgun (WGS) entry which is preliminary data.</text>
</comment>
<keyword evidence="6" id="KW-0732">Signal</keyword>
<dbReference type="GO" id="GO:0046930">
    <property type="term" value="C:pore complex"/>
    <property type="evidence" value="ECO:0007669"/>
    <property type="project" value="UniProtKB-KW"/>
</dbReference>
<evidence type="ECO:0000256" key="8">
    <source>
        <dbReference type="ARBA" id="ARBA00023114"/>
    </source>
</evidence>
<sequence>MSFILPTRWAAAAFALPLAAAAADLPDRASSTSSVALYGAIDLAYVHFTGVPPADDAAPRTAWGLASSVGAASALGVRGRSSLGSGLTLDFNAETGFCAAGVNQIGVDPTDPAQTFCGGGGFMQRTAVLGVSGSAGRFAAGRQVTLLALRQGDVDAFEDGYAGAVGNLSLISTNRPGLGLARVAQSLSWQSPSLGGLGIGVQYSFNAGSQAAPRWGDAPTPHAWLVDVKHEAGGVLLGVSHAHYRHFRYALDDEQPSGDAGYRIWMAYLRSPLFGGWIGDVLLQRNTADDSDGSQTVWSIGLALPLGATRWMASISQHASSMAPGPQHVGESRAWQYALGWRYALSRRTQIHASYAFIRNAAADAQHEGTALSPAPGGGVTGVDSHGLAIGLTHRF</sequence>
<protein>
    <submittedName>
        <fullName evidence="12">Outer membrane porin protein</fullName>
    </submittedName>
</protein>
<dbReference type="PANTHER" id="PTHR34501:SF9">
    <property type="entry name" value="MAJOR OUTER MEMBRANE PROTEIN P.IA"/>
    <property type="match status" value="1"/>
</dbReference>
<feature type="domain" description="Porin" evidence="11">
    <location>
        <begin position="11"/>
        <end position="361"/>
    </location>
</feature>
<comment type="subunit">
    <text evidence="2">Homotrimer.</text>
</comment>
<keyword evidence="4" id="KW-1134">Transmembrane beta strand</keyword>
<keyword evidence="8" id="KW-0626">Porin</keyword>
<keyword evidence="5" id="KW-0812">Transmembrane</keyword>
<gene>
    <name evidence="12" type="ORF">GALL_301950</name>
</gene>
<keyword evidence="7" id="KW-0406">Ion transport</keyword>
<dbReference type="CDD" id="cd00342">
    <property type="entry name" value="gram_neg_porins"/>
    <property type="match status" value="1"/>
</dbReference>
<dbReference type="SUPFAM" id="SSF56935">
    <property type="entry name" value="Porins"/>
    <property type="match status" value="1"/>
</dbReference>
<accession>A0A1J5QXC1</accession>
<keyword evidence="10" id="KW-0998">Cell outer membrane</keyword>
<dbReference type="GO" id="GO:0015288">
    <property type="term" value="F:porin activity"/>
    <property type="evidence" value="ECO:0007669"/>
    <property type="project" value="UniProtKB-KW"/>
</dbReference>
<evidence type="ECO:0000256" key="2">
    <source>
        <dbReference type="ARBA" id="ARBA00011233"/>
    </source>
</evidence>
<dbReference type="EMBL" id="MLJW01000396">
    <property type="protein sequence ID" value="OIQ87938.1"/>
    <property type="molecule type" value="Genomic_DNA"/>
</dbReference>
<evidence type="ECO:0000256" key="4">
    <source>
        <dbReference type="ARBA" id="ARBA00022452"/>
    </source>
</evidence>
<evidence type="ECO:0000256" key="6">
    <source>
        <dbReference type="ARBA" id="ARBA00022729"/>
    </source>
</evidence>
<comment type="subcellular location">
    <subcellularLocation>
        <location evidence="1">Membrane</location>
        <topology evidence="1">Multi-pass membrane protein</topology>
    </subcellularLocation>
</comment>
<evidence type="ECO:0000259" key="11">
    <source>
        <dbReference type="Pfam" id="PF13609"/>
    </source>
</evidence>
<evidence type="ECO:0000256" key="1">
    <source>
        <dbReference type="ARBA" id="ARBA00004141"/>
    </source>
</evidence>
<organism evidence="12">
    <name type="scientific">mine drainage metagenome</name>
    <dbReference type="NCBI Taxonomy" id="410659"/>
    <lineage>
        <taxon>unclassified sequences</taxon>
        <taxon>metagenomes</taxon>
        <taxon>ecological metagenomes</taxon>
    </lineage>
</organism>
<keyword evidence="3" id="KW-0813">Transport</keyword>
<evidence type="ECO:0000256" key="7">
    <source>
        <dbReference type="ARBA" id="ARBA00023065"/>
    </source>
</evidence>
<proteinExistence type="predicted"/>
<evidence type="ECO:0000256" key="10">
    <source>
        <dbReference type="ARBA" id="ARBA00023237"/>
    </source>
</evidence>
<dbReference type="GO" id="GO:0006811">
    <property type="term" value="P:monoatomic ion transport"/>
    <property type="evidence" value="ECO:0007669"/>
    <property type="project" value="UniProtKB-KW"/>
</dbReference>
<reference evidence="12" key="1">
    <citation type="submission" date="2016-10" db="EMBL/GenBank/DDBJ databases">
        <title>Sequence of Gallionella enrichment culture.</title>
        <authorList>
            <person name="Poehlein A."/>
            <person name="Muehling M."/>
            <person name="Daniel R."/>
        </authorList>
    </citation>
    <scope>NUCLEOTIDE SEQUENCE</scope>
</reference>
<dbReference type="Gene3D" id="2.40.160.10">
    <property type="entry name" value="Porin"/>
    <property type="match status" value="1"/>
</dbReference>
<evidence type="ECO:0000256" key="5">
    <source>
        <dbReference type="ARBA" id="ARBA00022692"/>
    </source>
</evidence>
<dbReference type="AlphaFoldDB" id="A0A1J5QXC1"/>
<dbReference type="PANTHER" id="PTHR34501">
    <property type="entry name" value="PROTEIN YDDL-RELATED"/>
    <property type="match status" value="1"/>
</dbReference>
<name>A0A1J5QXC1_9ZZZZ</name>
<dbReference type="InterPro" id="IPR023614">
    <property type="entry name" value="Porin_dom_sf"/>
</dbReference>
<keyword evidence="9" id="KW-0472">Membrane</keyword>
<evidence type="ECO:0000256" key="3">
    <source>
        <dbReference type="ARBA" id="ARBA00022448"/>
    </source>
</evidence>
<dbReference type="InterPro" id="IPR033900">
    <property type="entry name" value="Gram_neg_porin_domain"/>
</dbReference>
<dbReference type="Pfam" id="PF13609">
    <property type="entry name" value="Porin_4"/>
    <property type="match status" value="1"/>
</dbReference>
<evidence type="ECO:0000313" key="12">
    <source>
        <dbReference type="EMBL" id="OIQ87938.1"/>
    </source>
</evidence>
<dbReference type="InterPro" id="IPR050298">
    <property type="entry name" value="Gram-neg_bact_OMP"/>
</dbReference>
<evidence type="ECO:0000256" key="9">
    <source>
        <dbReference type="ARBA" id="ARBA00023136"/>
    </source>
</evidence>